<keyword evidence="1" id="KW-1133">Transmembrane helix</keyword>
<keyword evidence="1" id="KW-0472">Membrane</keyword>
<reference evidence="2" key="1">
    <citation type="submission" date="2024-06" db="EMBL/GenBank/DDBJ databases">
        <authorList>
            <person name="Liu X."/>
            <person name="Lenzi L."/>
            <person name="Haldenby T S."/>
            <person name="Uol C."/>
        </authorList>
    </citation>
    <scope>NUCLEOTIDE SEQUENCE</scope>
</reference>
<gene>
    <name evidence="2" type="ORF">CDAUBV1_LOCUS16706</name>
</gene>
<evidence type="ECO:0000313" key="3">
    <source>
        <dbReference type="Proteomes" id="UP001497525"/>
    </source>
</evidence>
<feature type="non-terminal residue" evidence="2">
    <location>
        <position position="175"/>
    </location>
</feature>
<proteinExistence type="predicted"/>
<keyword evidence="1" id="KW-0812">Transmembrane</keyword>
<name>A0AAV2TZC1_CALDB</name>
<feature type="transmembrane region" description="Helical" evidence="1">
    <location>
        <begin position="87"/>
        <end position="107"/>
    </location>
</feature>
<feature type="transmembrane region" description="Helical" evidence="1">
    <location>
        <begin position="148"/>
        <end position="170"/>
    </location>
</feature>
<sequence length="175" mass="18786">MHSFLCPEGDRKYLQPVINPVKIMWDLGANSQSKQTANNGNVSSTHELDDAAAFRGASKAPATCGLYAVNFQSKEPTNGVVSKEDPVTSGVLIHLGLSILSLPAYYGQIVNVARIKVTGLYILLTGLLLLIVCVTGLIGLWLKHSGLLSLFLGLLLVTASWEVGAVRLDFSNLYT</sequence>
<protein>
    <submittedName>
        <fullName evidence="2">Uncharacterized protein</fullName>
    </submittedName>
</protein>
<comment type="caution">
    <text evidence="2">The sequence shown here is derived from an EMBL/GenBank/DDBJ whole genome shotgun (WGS) entry which is preliminary data.</text>
</comment>
<accession>A0AAV2TZC1</accession>
<dbReference type="Proteomes" id="UP001497525">
    <property type="component" value="Unassembled WGS sequence"/>
</dbReference>
<feature type="transmembrane region" description="Helical" evidence="1">
    <location>
        <begin position="119"/>
        <end position="142"/>
    </location>
</feature>
<dbReference type="AlphaFoldDB" id="A0AAV2TZC1"/>
<dbReference type="EMBL" id="CAXLJL010000871">
    <property type="protein sequence ID" value="CAL5141466.1"/>
    <property type="molecule type" value="Genomic_DNA"/>
</dbReference>
<evidence type="ECO:0000256" key="1">
    <source>
        <dbReference type="SAM" id="Phobius"/>
    </source>
</evidence>
<organism evidence="2 3">
    <name type="scientific">Calicophoron daubneyi</name>
    <name type="common">Rumen fluke</name>
    <name type="synonym">Paramphistomum daubneyi</name>
    <dbReference type="NCBI Taxonomy" id="300641"/>
    <lineage>
        <taxon>Eukaryota</taxon>
        <taxon>Metazoa</taxon>
        <taxon>Spiralia</taxon>
        <taxon>Lophotrochozoa</taxon>
        <taxon>Platyhelminthes</taxon>
        <taxon>Trematoda</taxon>
        <taxon>Digenea</taxon>
        <taxon>Plagiorchiida</taxon>
        <taxon>Pronocephalata</taxon>
        <taxon>Paramphistomoidea</taxon>
        <taxon>Paramphistomidae</taxon>
        <taxon>Calicophoron</taxon>
    </lineage>
</organism>
<evidence type="ECO:0000313" key="2">
    <source>
        <dbReference type="EMBL" id="CAL5141466.1"/>
    </source>
</evidence>